<keyword evidence="3 7" id="KW-0805">Transcription regulation</keyword>
<keyword evidence="4 7" id="KW-0010">Activator</keyword>
<comment type="similarity">
    <text evidence="2 7">Belongs to the Mediator complex subunit 1 family.</text>
</comment>
<dbReference type="PANTHER" id="PTHR35041:SF4">
    <property type="entry name" value="MEDIATOR OF RNA POLYMERASE II TRANSCRIPTION SUBUNIT 1"/>
    <property type="match status" value="1"/>
</dbReference>
<evidence type="ECO:0000256" key="3">
    <source>
        <dbReference type="ARBA" id="ARBA00023015"/>
    </source>
</evidence>
<comment type="function">
    <text evidence="7">Component of the Mediator complex, a coactivator involved in the regulated transcription of nearly all RNA polymerase II-dependent genes. Mediator functions as a bridge to convey information from gene-specific regulatory proteins to the basal RNA polymerase II transcription machinery. Mediator is recruited to promoters by direct interactions with regulatory proteins and serves as a scaffold for the assembly of a functional preinitiation complex with RNA polymerase II and the general transcription factors.</text>
</comment>
<dbReference type="EMBL" id="CANTUO010000001">
    <property type="protein sequence ID" value="CAI5756607.1"/>
    <property type="molecule type" value="Genomic_DNA"/>
</dbReference>
<dbReference type="PANTHER" id="PTHR35041">
    <property type="entry name" value="MEDIATOR OF RNA POLYMERASE II TRANSCRIPTION SUBUNIT 1"/>
    <property type="match status" value="1"/>
</dbReference>
<proteinExistence type="inferred from homology"/>
<sequence length="571" mass="66844">MASTSNFNNELDKSLNVLYDQSSNFKLSVDLIQRLAQQFKLETFVEDNKFQLGSLTKTKKLTIAASSILLDIDFENDDTITDVSISINGNEKRDIPNEHYLKKLDNRIIINQEHNPVSLINKVENSSKSIVENVIFKNLTDTSKVLGHLPRNLKYLSTIDKYTSDTQDLFFYIESIGLFLYTIWKCESEDVSEENWQVLNGFTNSIGKVEVNNLVENELGIFINFWQDFRYINHEYKLMKSTEELLMGNNYRITFEIVPSQYQNDYQQEIIDQEWKLNDNTYKFEFTKAVKPLEGDKYWSFVLNLNHPILIPTLVLEFLEQTDYKQTQIQDPLFRELFEKLNNEEEYTQDMNIESNIVDITLIHDYPYNFIPITQVKINRLIELTSLIPVLRNFIVLTNLYSTLFNEKNKSYTYKRRRRSSRLSISYDKNLSEETKEKLKESLKLPKDVTDEEILGLNAISETANYSTIQPTKDEIDLDSFMNNDNELPKVETRDNYIDFKLNEVDLSNGDIKLSFNSSILTKQFNVSFKISNGEFILDSNSDDMELDIQLKFIKALNYTEDILIAFKAVY</sequence>
<comment type="subcellular location">
    <subcellularLocation>
        <location evidence="1 7">Nucleus</location>
    </subcellularLocation>
</comment>
<comment type="caution">
    <text evidence="9">The sequence shown here is derived from an EMBL/GenBank/DDBJ whole genome shotgun (WGS) entry which is preliminary data.</text>
</comment>
<dbReference type="GO" id="GO:0003712">
    <property type="term" value="F:transcription coregulator activity"/>
    <property type="evidence" value="ECO:0007669"/>
    <property type="project" value="InterPro"/>
</dbReference>
<keyword evidence="6 7" id="KW-0539">Nucleus</keyword>
<evidence type="ECO:0000256" key="6">
    <source>
        <dbReference type="ARBA" id="ARBA00023242"/>
    </source>
</evidence>
<dbReference type="AlphaFoldDB" id="A0A9W4TT40"/>
<evidence type="ECO:0000313" key="10">
    <source>
        <dbReference type="Proteomes" id="UP001152885"/>
    </source>
</evidence>
<reference evidence="9" key="1">
    <citation type="submission" date="2022-12" db="EMBL/GenBank/DDBJ databases">
        <authorList>
            <person name="Brejova B."/>
        </authorList>
    </citation>
    <scope>NUCLEOTIDE SEQUENCE</scope>
</reference>
<accession>A0A9W4TT40</accession>
<dbReference type="GO" id="GO:0045944">
    <property type="term" value="P:positive regulation of transcription by RNA polymerase II"/>
    <property type="evidence" value="ECO:0007669"/>
    <property type="project" value="UniProtKB-ARBA"/>
</dbReference>
<evidence type="ECO:0000259" key="8">
    <source>
        <dbReference type="Pfam" id="PF10744"/>
    </source>
</evidence>
<evidence type="ECO:0000256" key="7">
    <source>
        <dbReference type="RuleBase" id="RU364059"/>
    </source>
</evidence>
<evidence type="ECO:0000256" key="1">
    <source>
        <dbReference type="ARBA" id="ARBA00004123"/>
    </source>
</evidence>
<feature type="domain" description="Mediator complex subunit Med1" evidence="8">
    <location>
        <begin position="12"/>
        <end position="299"/>
    </location>
</feature>
<evidence type="ECO:0000313" key="9">
    <source>
        <dbReference type="EMBL" id="CAI5756607.1"/>
    </source>
</evidence>
<dbReference type="Pfam" id="PF10744">
    <property type="entry name" value="Med1"/>
    <property type="match status" value="1"/>
</dbReference>
<keyword evidence="5 7" id="KW-0804">Transcription</keyword>
<evidence type="ECO:0000256" key="4">
    <source>
        <dbReference type="ARBA" id="ARBA00023159"/>
    </source>
</evidence>
<dbReference type="InterPro" id="IPR019680">
    <property type="entry name" value="Mediator_Med1"/>
</dbReference>
<keyword evidence="10" id="KW-1185">Reference proteome</keyword>
<evidence type="ECO:0000256" key="2">
    <source>
        <dbReference type="ARBA" id="ARBA00006210"/>
    </source>
</evidence>
<dbReference type="OrthoDB" id="5310959at2759"/>
<dbReference type="GO" id="GO:0016592">
    <property type="term" value="C:mediator complex"/>
    <property type="evidence" value="ECO:0007669"/>
    <property type="project" value="InterPro"/>
</dbReference>
<gene>
    <name evidence="9" type="ORF">CANVERA_P1125</name>
</gene>
<name>A0A9W4TT40_9ASCO</name>
<dbReference type="Proteomes" id="UP001152885">
    <property type="component" value="Unassembled WGS sequence"/>
</dbReference>
<evidence type="ECO:0000256" key="5">
    <source>
        <dbReference type="ARBA" id="ARBA00023163"/>
    </source>
</evidence>
<organism evidence="9 10">
    <name type="scientific">Candida verbasci</name>
    <dbReference type="NCBI Taxonomy" id="1227364"/>
    <lineage>
        <taxon>Eukaryota</taxon>
        <taxon>Fungi</taxon>
        <taxon>Dikarya</taxon>
        <taxon>Ascomycota</taxon>
        <taxon>Saccharomycotina</taxon>
        <taxon>Pichiomycetes</taxon>
        <taxon>Debaryomycetaceae</taxon>
        <taxon>Candida/Lodderomyces clade</taxon>
        <taxon>Candida</taxon>
    </lineage>
</organism>
<protein>
    <recommendedName>
        <fullName evidence="7">Mediator of RNA polymerase II transcription subunit 1</fullName>
    </recommendedName>
    <alternativeName>
        <fullName evidence="7">Mediator complex subunit 1</fullName>
    </alternativeName>
</protein>